<feature type="transmembrane region" description="Helical" evidence="1">
    <location>
        <begin position="27"/>
        <end position="47"/>
    </location>
</feature>
<organism evidence="3 4">
    <name type="scientific">Actinokineospora globicatena</name>
    <dbReference type="NCBI Taxonomy" id="103729"/>
    <lineage>
        <taxon>Bacteria</taxon>
        <taxon>Bacillati</taxon>
        <taxon>Actinomycetota</taxon>
        <taxon>Actinomycetes</taxon>
        <taxon>Pseudonocardiales</taxon>
        <taxon>Pseudonocardiaceae</taxon>
        <taxon>Actinokineospora</taxon>
    </lineage>
</organism>
<proteinExistence type="predicted"/>
<dbReference type="AlphaFoldDB" id="A0A9W6QKA0"/>
<dbReference type="Gene3D" id="1.10.287.70">
    <property type="match status" value="1"/>
</dbReference>
<gene>
    <name evidence="3" type="ORF">Aglo03_08700</name>
</gene>
<name>A0A9W6QKA0_9PSEU</name>
<feature type="transmembrane region" description="Helical" evidence="1">
    <location>
        <begin position="94"/>
        <end position="112"/>
    </location>
</feature>
<keyword evidence="1" id="KW-1133">Transmembrane helix</keyword>
<keyword evidence="4" id="KW-1185">Reference proteome</keyword>
<dbReference type="EMBL" id="BSSD01000001">
    <property type="protein sequence ID" value="GLW90054.1"/>
    <property type="molecule type" value="Genomic_DNA"/>
</dbReference>
<accession>A0A9W6QKA0</accession>
<evidence type="ECO:0000313" key="3">
    <source>
        <dbReference type="EMBL" id="GLW90054.1"/>
    </source>
</evidence>
<feature type="domain" description="Potassium channel" evidence="2">
    <location>
        <begin position="64"/>
        <end position="143"/>
    </location>
</feature>
<reference evidence="3" key="1">
    <citation type="submission" date="2023-02" db="EMBL/GenBank/DDBJ databases">
        <title>Actinokineospora globicatena NBRC 15670.</title>
        <authorList>
            <person name="Ichikawa N."/>
            <person name="Sato H."/>
            <person name="Tonouchi N."/>
        </authorList>
    </citation>
    <scope>NUCLEOTIDE SEQUENCE</scope>
    <source>
        <strain evidence="3">NBRC 15670</strain>
    </source>
</reference>
<protein>
    <recommendedName>
        <fullName evidence="2">Potassium channel domain-containing protein</fullName>
    </recommendedName>
</protein>
<evidence type="ECO:0000313" key="4">
    <source>
        <dbReference type="Proteomes" id="UP001165042"/>
    </source>
</evidence>
<dbReference type="SUPFAM" id="SSF81324">
    <property type="entry name" value="Voltage-gated potassium channels"/>
    <property type="match status" value="1"/>
</dbReference>
<sequence>MATCSVLVAGYAWLPDAAPTAGGIVVRWAVGLGVVATVLVWQVRAIARSHHPVRRGVQALVLVVTLFLLVFAKTYYLLAADGGAFDGPLGKGDALYFTVTVFATVGFGDIVAVSPTARLLVTLQMLGDLLLLGGAARLLVTVARNRRREVDDTGHQG</sequence>
<dbReference type="Proteomes" id="UP001165042">
    <property type="component" value="Unassembled WGS sequence"/>
</dbReference>
<keyword evidence="1" id="KW-0472">Membrane</keyword>
<evidence type="ECO:0000256" key="1">
    <source>
        <dbReference type="SAM" id="Phobius"/>
    </source>
</evidence>
<feature type="transmembrane region" description="Helical" evidence="1">
    <location>
        <begin position="59"/>
        <end position="78"/>
    </location>
</feature>
<dbReference type="Pfam" id="PF07885">
    <property type="entry name" value="Ion_trans_2"/>
    <property type="match status" value="1"/>
</dbReference>
<evidence type="ECO:0000259" key="2">
    <source>
        <dbReference type="Pfam" id="PF07885"/>
    </source>
</evidence>
<comment type="caution">
    <text evidence="3">The sequence shown here is derived from an EMBL/GenBank/DDBJ whole genome shotgun (WGS) entry which is preliminary data.</text>
</comment>
<dbReference type="InterPro" id="IPR013099">
    <property type="entry name" value="K_chnl_dom"/>
</dbReference>
<keyword evidence="1" id="KW-0812">Transmembrane</keyword>